<dbReference type="KEGG" id="ehx:EMIHUDRAFT_222732"/>
<organism evidence="2 3">
    <name type="scientific">Emiliania huxleyi (strain CCMP1516)</name>
    <dbReference type="NCBI Taxonomy" id="280463"/>
    <lineage>
        <taxon>Eukaryota</taxon>
        <taxon>Haptista</taxon>
        <taxon>Haptophyta</taxon>
        <taxon>Prymnesiophyceae</taxon>
        <taxon>Isochrysidales</taxon>
        <taxon>Noelaerhabdaceae</taxon>
        <taxon>Emiliania</taxon>
    </lineage>
</organism>
<name>A0A0D3KX24_EMIH1</name>
<reference evidence="2" key="2">
    <citation type="submission" date="2024-10" db="UniProtKB">
        <authorList>
            <consortium name="EnsemblProtists"/>
        </authorList>
    </citation>
    <scope>IDENTIFICATION</scope>
</reference>
<sequence length="182" mass="19619">MGWGSGAGKGKILAPAAGDLVHVSAHNPFDGKMVLTDISGLAHRASKKQPKQVAQEGISQRQQQYVTQHLQGVYALGGKVCLVLDGRAYPPKKKERERRRGTSQQAVDEALAKEARNEDASKEWKTAARPAEPFWAWLMQECIDKDMPFIVAPARASSGASREEDGSGVDVADVADVAQSPN</sequence>
<feature type="compositionally biased region" description="Basic and acidic residues" evidence="1">
    <location>
        <begin position="110"/>
        <end position="126"/>
    </location>
</feature>
<feature type="region of interest" description="Disordered" evidence="1">
    <location>
        <begin position="91"/>
        <end position="127"/>
    </location>
</feature>
<keyword evidence="3" id="KW-1185">Reference proteome</keyword>
<reference evidence="3" key="1">
    <citation type="journal article" date="2013" name="Nature">
        <title>Pan genome of the phytoplankton Emiliania underpins its global distribution.</title>
        <authorList>
            <person name="Read B.A."/>
            <person name="Kegel J."/>
            <person name="Klute M.J."/>
            <person name="Kuo A."/>
            <person name="Lefebvre S.C."/>
            <person name="Maumus F."/>
            <person name="Mayer C."/>
            <person name="Miller J."/>
            <person name="Monier A."/>
            <person name="Salamov A."/>
            <person name="Young J."/>
            <person name="Aguilar M."/>
            <person name="Claverie J.M."/>
            <person name="Frickenhaus S."/>
            <person name="Gonzalez K."/>
            <person name="Herman E.K."/>
            <person name="Lin Y.C."/>
            <person name="Napier J."/>
            <person name="Ogata H."/>
            <person name="Sarno A.F."/>
            <person name="Shmutz J."/>
            <person name="Schroeder D."/>
            <person name="de Vargas C."/>
            <person name="Verret F."/>
            <person name="von Dassow P."/>
            <person name="Valentin K."/>
            <person name="Van de Peer Y."/>
            <person name="Wheeler G."/>
            <person name="Dacks J.B."/>
            <person name="Delwiche C.F."/>
            <person name="Dyhrman S.T."/>
            <person name="Glockner G."/>
            <person name="John U."/>
            <person name="Richards T."/>
            <person name="Worden A.Z."/>
            <person name="Zhang X."/>
            <person name="Grigoriev I.V."/>
            <person name="Allen A.E."/>
            <person name="Bidle K."/>
            <person name="Borodovsky M."/>
            <person name="Bowler C."/>
            <person name="Brownlee C."/>
            <person name="Cock J.M."/>
            <person name="Elias M."/>
            <person name="Gladyshev V.N."/>
            <person name="Groth M."/>
            <person name="Guda C."/>
            <person name="Hadaegh A."/>
            <person name="Iglesias-Rodriguez M.D."/>
            <person name="Jenkins J."/>
            <person name="Jones B.M."/>
            <person name="Lawson T."/>
            <person name="Leese F."/>
            <person name="Lindquist E."/>
            <person name="Lobanov A."/>
            <person name="Lomsadze A."/>
            <person name="Malik S.B."/>
            <person name="Marsh M.E."/>
            <person name="Mackinder L."/>
            <person name="Mock T."/>
            <person name="Mueller-Roeber B."/>
            <person name="Pagarete A."/>
            <person name="Parker M."/>
            <person name="Probert I."/>
            <person name="Quesneville H."/>
            <person name="Raines C."/>
            <person name="Rensing S.A."/>
            <person name="Riano-Pachon D.M."/>
            <person name="Richier S."/>
            <person name="Rokitta S."/>
            <person name="Shiraiwa Y."/>
            <person name="Soanes D.M."/>
            <person name="van der Giezen M."/>
            <person name="Wahlund T.M."/>
            <person name="Williams B."/>
            <person name="Wilson W."/>
            <person name="Wolfe G."/>
            <person name="Wurch L.L."/>
        </authorList>
    </citation>
    <scope>NUCLEOTIDE SEQUENCE</scope>
</reference>
<feature type="compositionally biased region" description="Low complexity" evidence="1">
    <location>
        <begin position="169"/>
        <end position="182"/>
    </location>
</feature>
<dbReference type="InterPro" id="IPR029060">
    <property type="entry name" value="PIN-like_dom_sf"/>
</dbReference>
<dbReference type="Proteomes" id="UP000013827">
    <property type="component" value="Unassembled WGS sequence"/>
</dbReference>
<dbReference type="Gene3D" id="3.40.50.1010">
    <property type="entry name" value="5'-nuclease"/>
    <property type="match status" value="1"/>
</dbReference>
<dbReference type="HOGENOM" id="CLU_1484612_0_0_1"/>
<dbReference type="AlphaFoldDB" id="A0A0D3KX24"/>
<evidence type="ECO:0000256" key="1">
    <source>
        <dbReference type="SAM" id="MobiDB-lite"/>
    </source>
</evidence>
<dbReference type="SUPFAM" id="SSF88723">
    <property type="entry name" value="PIN domain-like"/>
    <property type="match status" value="1"/>
</dbReference>
<accession>A0A0D3KX24</accession>
<feature type="region of interest" description="Disordered" evidence="1">
    <location>
        <begin position="155"/>
        <end position="182"/>
    </location>
</feature>
<dbReference type="RefSeq" id="XP_005792738.1">
    <property type="nucleotide sequence ID" value="XM_005792681.1"/>
</dbReference>
<evidence type="ECO:0000313" key="2">
    <source>
        <dbReference type="EnsemblProtists" id="EOD40309"/>
    </source>
</evidence>
<dbReference type="EnsemblProtists" id="EOD40309">
    <property type="protein sequence ID" value="EOD40309"/>
    <property type="gene ID" value="EMIHUDRAFT_222732"/>
</dbReference>
<dbReference type="PaxDb" id="2903-EOD40309"/>
<protein>
    <submittedName>
        <fullName evidence="2">Uncharacterized protein</fullName>
    </submittedName>
</protein>
<dbReference type="GeneID" id="17285579"/>
<proteinExistence type="predicted"/>
<evidence type="ECO:0000313" key="3">
    <source>
        <dbReference type="Proteomes" id="UP000013827"/>
    </source>
</evidence>